<dbReference type="EMBL" id="JAINUF010000004">
    <property type="protein sequence ID" value="KAJ8365282.1"/>
    <property type="molecule type" value="Genomic_DNA"/>
</dbReference>
<dbReference type="OrthoDB" id="8963646at2759"/>
<sequence>MREDGNQKLERLLAEQSKVQQLEGKFLILEQDQIVLQNEKMHLELQSNIMQEKLDAKDLPQDMGSTLLTSDSEHHDKESEVKDVIQSQKQTKETEQERKKTDAILKIQMEFHKKQAEGNLISARIAEHTLAAESKDNAILRQKIIEVRAQLSEIQNPVFAPPLKKGSWLREKLEQHVKEIKSGGRKEEIRNFKQRIQEINEKHERTQSGLKKQVVARASENALTIKRKEMASLSKRLSEASAKVAGYQEPLTEALSRSDLQIRPLRKYGAVPTKNVNTVDKSGQLKNMNELCQKKDQALQQKAAQGDSERRDKELKVKDVRKTHKLKVQAIQEQHQKSELSYMAEVNNFTQHKY</sequence>
<evidence type="ECO:0000256" key="1">
    <source>
        <dbReference type="SAM" id="MobiDB-lite"/>
    </source>
</evidence>
<evidence type="ECO:0000313" key="2">
    <source>
        <dbReference type="EMBL" id="KAJ8365282.1"/>
    </source>
</evidence>
<keyword evidence="3" id="KW-1185">Reference proteome</keyword>
<protein>
    <submittedName>
        <fullName evidence="2">Uncharacterized protein</fullName>
    </submittedName>
</protein>
<feature type="compositionally biased region" description="Basic and acidic residues" evidence="1">
    <location>
        <begin position="71"/>
        <end position="83"/>
    </location>
</feature>
<feature type="region of interest" description="Disordered" evidence="1">
    <location>
        <begin position="61"/>
        <end position="98"/>
    </location>
</feature>
<accession>A0A9Q1J259</accession>
<name>A0A9Q1J259_SYNKA</name>
<proteinExistence type="predicted"/>
<dbReference type="Proteomes" id="UP001152622">
    <property type="component" value="Chromosome 4"/>
</dbReference>
<reference evidence="2" key="1">
    <citation type="journal article" date="2023" name="Science">
        <title>Genome structures resolve the early diversification of teleost fishes.</title>
        <authorList>
            <person name="Parey E."/>
            <person name="Louis A."/>
            <person name="Montfort J."/>
            <person name="Bouchez O."/>
            <person name="Roques C."/>
            <person name="Iampietro C."/>
            <person name="Lluch J."/>
            <person name="Castinel A."/>
            <person name="Donnadieu C."/>
            <person name="Desvignes T."/>
            <person name="Floi Bucao C."/>
            <person name="Jouanno E."/>
            <person name="Wen M."/>
            <person name="Mejri S."/>
            <person name="Dirks R."/>
            <person name="Jansen H."/>
            <person name="Henkel C."/>
            <person name="Chen W.J."/>
            <person name="Zahm M."/>
            <person name="Cabau C."/>
            <person name="Klopp C."/>
            <person name="Thompson A.W."/>
            <person name="Robinson-Rechavi M."/>
            <person name="Braasch I."/>
            <person name="Lecointre G."/>
            <person name="Bobe J."/>
            <person name="Postlethwait J.H."/>
            <person name="Berthelot C."/>
            <person name="Roest Crollius H."/>
            <person name="Guiguen Y."/>
        </authorList>
    </citation>
    <scope>NUCLEOTIDE SEQUENCE</scope>
    <source>
        <strain evidence="2">WJC10195</strain>
    </source>
</reference>
<gene>
    <name evidence="2" type="ORF">SKAU_G00141130</name>
</gene>
<comment type="caution">
    <text evidence="2">The sequence shown here is derived from an EMBL/GenBank/DDBJ whole genome shotgun (WGS) entry which is preliminary data.</text>
</comment>
<evidence type="ECO:0000313" key="3">
    <source>
        <dbReference type="Proteomes" id="UP001152622"/>
    </source>
</evidence>
<organism evidence="2 3">
    <name type="scientific">Synaphobranchus kaupii</name>
    <name type="common">Kaup's arrowtooth eel</name>
    <dbReference type="NCBI Taxonomy" id="118154"/>
    <lineage>
        <taxon>Eukaryota</taxon>
        <taxon>Metazoa</taxon>
        <taxon>Chordata</taxon>
        <taxon>Craniata</taxon>
        <taxon>Vertebrata</taxon>
        <taxon>Euteleostomi</taxon>
        <taxon>Actinopterygii</taxon>
        <taxon>Neopterygii</taxon>
        <taxon>Teleostei</taxon>
        <taxon>Anguilliformes</taxon>
        <taxon>Synaphobranchidae</taxon>
        <taxon>Synaphobranchus</taxon>
    </lineage>
</organism>
<dbReference type="AlphaFoldDB" id="A0A9Q1J259"/>